<sequence length="352" mass="42066">MDWLISINNNIYNFARDFNSILKKRRLFEQVNNESNNISIFCARTINNQYCGAHLILKYKHDLRAQYYLTSTEGSLHKEWCFNGVKEELNNNFYKEIISSELINNFYKENIVQLCVLEKNAAKLEIFDYTNCNIIELQKVLSKNNIKKVTLNSAINYFFEIVKKDISKNGLTSFEDDFKNNHFEVYNDHKNYIDINLKTEKFRNAPIKLTLCDFTKTNYDSFDENGNMIITIDNIDVFELERADTSKDIKLKKVRKNYHNKVLKVIFKNQRIIQNLIKLKQFANSEYENSRLDFKNFYGISFLVDKTRHYEVINNTLFLTFEVLEYEEFVTVKKNLKYYELDEFIDNKLQKN</sequence>
<evidence type="ECO:0000313" key="1">
    <source>
        <dbReference type="EMBL" id="QGS51903.1"/>
    </source>
</evidence>
<proteinExistence type="predicted"/>
<dbReference type="KEGG" id="stab:STABA_v1c05400"/>
<dbReference type="EMBL" id="CP046276">
    <property type="protein sequence ID" value="QGS51903.1"/>
    <property type="molecule type" value="Genomic_DNA"/>
</dbReference>
<name>A0A6I6CIL5_9MOLU</name>
<organism evidence="1 2">
    <name type="scientific">Spiroplasma tabanidicola</name>
    <dbReference type="NCBI Taxonomy" id="324079"/>
    <lineage>
        <taxon>Bacteria</taxon>
        <taxon>Bacillati</taxon>
        <taxon>Mycoplasmatota</taxon>
        <taxon>Mollicutes</taxon>
        <taxon>Entomoplasmatales</taxon>
        <taxon>Spiroplasmataceae</taxon>
        <taxon>Spiroplasma</taxon>
    </lineage>
</organism>
<evidence type="ECO:0000313" key="2">
    <source>
        <dbReference type="Proteomes" id="UP000424468"/>
    </source>
</evidence>
<keyword evidence="2" id="KW-1185">Reference proteome</keyword>
<dbReference type="AlphaFoldDB" id="A0A6I6CIL5"/>
<reference evidence="1 2" key="1">
    <citation type="submission" date="2019-11" db="EMBL/GenBank/DDBJ databases">
        <title>Complete genome sequence of Spiroplasma tabanidicola TAUS-1 (DSM 22603).</title>
        <authorList>
            <person name="Huang C.-T."/>
            <person name="Lin Y.-C."/>
            <person name="Kuo C.-H."/>
        </authorList>
    </citation>
    <scope>NUCLEOTIDE SEQUENCE [LARGE SCALE GENOMIC DNA]</scope>
    <source>
        <strain evidence="1 2">TAUS-1</strain>
    </source>
</reference>
<dbReference type="Proteomes" id="UP000424468">
    <property type="component" value="Chromosome"/>
</dbReference>
<dbReference type="RefSeq" id="WP_156006330.1">
    <property type="nucleotide sequence ID" value="NZ_CP046276.1"/>
</dbReference>
<accession>A0A6I6CIL5</accession>
<gene>
    <name evidence="1" type="ORF">STABA_v1c05400</name>
</gene>
<protein>
    <submittedName>
        <fullName evidence="1">Uncharacterized protein</fullName>
    </submittedName>
</protein>
<dbReference type="OrthoDB" id="388978at2"/>